<sequence length="320" mass="33337">MKTPAKLTAYGAALVLVATGAWAIGTAVGPFSAEPAARAQAHGETHGDTVPASTPHDLPEGLSSSRGGYTFTPTHATLPAGPGQPFSFRITKAGGQAVTAFDIEHEKRLHLIVVRRDTAGFQHVHPEMAPDGTWAVRLNLAKPGSYRAFADFTPSGGEGMTLGVDLAVPGAVEPVTHPESRVATVDGYEVRLTGDLVAGSSSKVTLSVAKDGKPVTDLQPYLGSYGHLVALREGDLAYLHVHPEGTPGDGKTQPGPEVVFFAEVPTTATYRLFLDFQHEGKVRTAEFTVSTADKSQGAVPSTPSTVPSASHSDAPGHGHN</sequence>
<organism evidence="3 4">
    <name type="scientific">Actinokineospora alba</name>
    <dbReference type="NCBI Taxonomy" id="504798"/>
    <lineage>
        <taxon>Bacteria</taxon>
        <taxon>Bacillati</taxon>
        <taxon>Actinomycetota</taxon>
        <taxon>Actinomycetes</taxon>
        <taxon>Pseudonocardiales</taxon>
        <taxon>Pseudonocardiaceae</taxon>
        <taxon>Actinokineospora</taxon>
    </lineage>
</organism>
<dbReference type="RefSeq" id="WP_091370298.1">
    <property type="nucleotide sequence ID" value="NZ_FNDV01000001.1"/>
</dbReference>
<dbReference type="OrthoDB" id="128043at2"/>
<accession>A0A1H0H9Z2</accession>
<evidence type="ECO:0000256" key="1">
    <source>
        <dbReference type="SAM" id="MobiDB-lite"/>
    </source>
</evidence>
<evidence type="ECO:0008006" key="5">
    <source>
        <dbReference type="Google" id="ProtNLM"/>
    </source>
</evidence>
<evidence type="ECO:0000313" key="3">
    <source>
        <dbReference type="EMBL" id="SDO15880.1"/>
    </source>
</evidence>
<dbReference type="STRING" id="504798.SAMN05421871_101276"/>
<dbReference type="AlphaFoldDB" id="A0A1H0H9Z2"/>
<keyword evidence="4" id="KW-1185">Reference proteome</keyword>
<evidence type="ECO:0000313" key="4">
    <source>
        <dbReference type="Proteomes" id="UP000199651"/>
    </source>
</evidence>
<name>A0A1H0H9Z2_9PSEU</name>
<feature type="compositionally biased region" description="Polar residues" evidence="1">
    <location>
        <begin position="62"/>
        <end position="75"/>
    </location>
</feature>
<keyword evidence="2" id="KW-0732">Signal</keyword>
<feature type="compositionally biased region" description="Low complexity" evidence="1">
    <location>
        <begin position="298"/>
        <end position="310"/>
    </location>
</feature>
<feature type="signal peptide" evidence="2">
    <location>
        <begin position="1"/>
        <end position="23"/>
    </location>
</feature>
<feature type="region of interest" description="Disordered" evidence="1">
    <location>
        <begin position="290"/>
        <end position="320"/>
    </location>
</feature>
<protein>
    <recommendedName>
        <fullName evidence="5">Secreted protein</fullName>
    </recommendedName>
</protein>
<feature type="region of interest" description="Disordered" evidence="1">
    <location>
        <begin position="35"/>
        <end position="83"/>
    </location>
</feature>
<feature type="chain" id="PRO_5011609718" description="Secreted protein" evidence="2">
    <location>
        <begin position="24"/>
        <end position="320"/>
    </location>
</feature>
<evidence type="ECO:0000256" key="2">
    <source>
        <dbReference type="SAM" id="SignalP"/>
    </source>
</evidence>
<reference evidence="4" key="1">
    <citation type="submission" date="2016-10" db="EMBL/GenBank/DDBJ databases">
        <authorList>
            <person name="Varghese N."/>
            <person name="Submissions S."/>
        </authorList>
    </citation>
    <scope>NUCLEOTIDE SEQUENCE [LARGE SCALE GENOMIC DNA]</scope>
    <source>
        <strain evidence="4">IBRC-M 10655</strain>
    </source>
</reference>
<gene>
    <name evidence="3" type="ORF">SAMN05192558_10227</name>
</gene>
<dbReference type="EMBL" id="FNJB01000002">
    <property type="protein sequence ID" value="SDO15880.1"/>
    <property type="molecule type" value="Genomic_DNA"/>
</dbReference>
<dbReference type="Proteomes" id="UP000199651">
    <property type="component" value="Unassembled WGS sequence"/>
</dbReference>
<proteinExistence type="predicted"/>